<reference evidence="1" key="2">
    <citation type="journal article" date="2022" name="Hortic Res">
        <title>The genome of Dioscorea zingiberensis sheds light on the biosynthesis, origin and evolution of the medicinally important diosgenin saponins.</title>
        <authorList>
            <person name="Li Y."/>
            <person name="Tan C."/>
            <person name="Li Z."/>
            <person name="Guo J."/>
            <person name="Li S."/>
            <person name="Chen X."/>
            <person name="Wang C."/>
            <person name="Dai X."/>
            <person name="Yang H."/>
            <person name="Song W."/>
            <person name="Hou L."/>
            <person name="Xu J."/>
            <person name="Tong Z."/>
            <person name="Xu A."/>
            <person name="Yuan X."/>
            <person name="Wang W."/>
            <person name="Yang Q."/>
            <person name="Chen L."/>
            <person name="Sun Z."/>
            <person name="Wang K."/>
            <person name="Pan B."/>
            <person name="Chen J."/>
            <person name="Bao Y."/>
            <person name="Liu F."/>
            <person name="Qi X."/>
            <person name="Gang D.R."/>
            <person name="Wen J."/>
            <person name="Li J."/>
        </authorList>
    </citation>
    <scope>NUCLEOTIDE SEQUENCE</scope>
    <source>
        <strain evidence="1">Dzin_1.0</strain>
    </source>
</reference>
<dbReference type="PANTHER" id="PTHR33789:SF11">
    <property type="entry name" value="OS05G0202300 PROTEIN"/>
    <property type="match status" value="1"/>
</dbReference>
<protein>
    <recommendedName>
        <fullName evidence="3">Lachrymatory factor synthase</fullName>
    </recommendedName>
</protein>
<evidence type="ECO:0000313" key="2">
    <source>
        <dbReference type="Proteomes" id="UP001085076"/>
    </source>
</evidence>
<keyword evidence="2" id="KW-1185">Reference proteome</keyword>
<name>A0A9D5HI99_9LILI</name>
<dbReference type="Gene3D" id="3.30.530.20">
    <property type="match status" value="1"/>
</dbReference>
<evidence type="ECO:0008006" key="3">
    <source>
        <dbReference type="Google" id="ProtNLM"/>
    </source>
</evidence>
<sequence>MDHKIHNQEDEEKQDQDEHMEKWQGCVVAKLRQATANKVWPLVGDFLSLNKWMPNIIAVCELVDGVPGQAGCLRYCTSAPATDITGASSVFWAKERLLSSDPSGHSLSYEITENNMGFTRYVATLKVVAGFGDDDEGCSLEWSFESDPVEGWTQESFVSYLQNGLDAMAANVEEVLHDLHA</sequence>
<dbReference type="AlphaFoldDB" id="A0A9D5HI99"/>
<dbReference type="Pfam" id="PF10604">
    <property type="entry name" value="Polyketide_cyc2"/>
    <property type="match status" value="1"/>
</dbReference>
<dbReference type="CDD" id="cd07821">
    <property type="entry name" value="PYR_PYL_RCAR_like"/>
    <property type="match status" value="1"/>
</dbReference>
<dbReference type="InterPro" id="IPR053249">
    <property type="entry name" value="LFS"/>
</dbReference>
<dbReference type="SUPFAM" id="SSF55961">
    <property type="entry name" value="Bet v1-like"/>
    <property type="match status" value="1"/>
</dbReference>
<dbReference type="EMBL" id="JAGGNH010000003">
    <property type="protein sequence ID" value="KAJ0977418.1"/>
    <property type="molecule type" value="Genomic_DNA"/>
</dbReference>
<dbReference type="PANTHER" id="PTHR33789">
    <property type="entry name" value="LACHRYMATORY-FACTOR SYNTHASE"/>
    <property type="match status" value="1"/>
</dbReference>
<organism evidence="1 2">
    <name type="scientific">Dioscorea zingiberensis</name>
    <dbReference type="NCBI Taxonomy" id="325984"/>
    <lineage>
        <taxon>Eukaryota</taxon>
        <taxon>Viridiplantae</taxon>
        <taxon>Streptophyta</taxon>
        <taxon>Embryophyta</taxon>
        <taxon>Tracheophyta</taxon>
        <taxon>Spermatophyta</taxon>
        <taxon>Magnoliopsida</taxon>
        <taxon>Liliopsida</taxon>
        <taxon>Dioscoreales</taxon>
        <taxon>Dioscoreaceae</taxon>
        <taxon>Dioscorea</taxon>
    </lineage>
</organism>
<gene>
    <name evidence="1" type="ORF">J5N97_012892</name>
</gene>
<dbReference type="OrthoDB" id="1928994at2759"/>
<dbReference type="Proteomes" id="UP001085076">
    <property type="component" value="Miscellaneous, Linkage group lg03"/>
</dbReference>
<accession>A0A9D5HI99</accession>
<dbReference type="InterPro" id="IPR019587">
    <property type="entry name" value="Polyketide_cyclase/dehydratase"/>
</dbReference>
<proteinExistence type="predicted"/>
<evidence type="ECO:0000313" key="1">
    <source>
        <dbReference type="EMBL" id="KAJ0977418.1"/>
    </source>
</evidence>
<comment type="caution">
    <text evidence="1">The sequence shown here is derived from an EMBL/GenBank/DDBJ whole genome shotgun (WGS) entry which is preliminary data.</text>
</comment>
<dbReference type="InterPro" id="IPR023393">
    <property type="entry name" value="START-like_dom_sf"/>
</dbReference>
<reference evidence="1" key="1">
    <citation type="submission" date="2021-03" db="EMBL/GenBank/DDBJ databases">
        <authorList>
            <person name="Li Z."/>
            <person name="Yang C."/>
        </authorList>
    </citation>
    <scope>NUCLEOTIDE SEQUENCE</scope>
    <source>
        <strain evidence="1">Dzin_1.0</strain>
        <tissue evidence="1">Leaf</tissue>
    </source>
</reference>